<name>A0A3P5XNZ9_9BACL</name>
<dbReference type="InterPro" id="IPR007227">
    <property type="entry name" value="Cell_shape_determining_MreD"/>
</dbReference>
<sequence length="174" mass="20046">MIRSVIPLIAVLLFFFEPVFSLFSPIDIGGVNFTLVPRFVIVYLIFIAIYDSRPRAIVYGIVLGLLYDMFHIDIIGLYAFLYPLICFIATVMIRQVHRHITTVMLLALALILLLEVLSYFFASFISLTSIGMEEFLFTRLLPTIIANSIFVGMFGWFFKNLIYKRVLQRQGETL</sequence>
<keyword evidence="5" id="KW-0133">Cell shape</keyword>
<dbReference type="Pfam" id="PF04093">
    <property type="entry name" value="MreD"/>
    <property type="match status" value="1"/>
</dbReference>
<evidence type="ECO:0000256" key="2">
    <source>
        <dbReference type="ARBA" id="ARBA00007776"/>
    </source>
</evidence>
<dbReference type="AlphaFoldDB" id="A0A3P5XNZ9"/>
<organism evidence="9 10">
    <name type="scientific">Filibacter tadaridae</name>
    <dbReference type="NCBI Taxonomy" id="2483811"/>
    <lineage>
        <taxon>Bacteria</taxon>
        <taxon>Bacillati</taxon>
        <taxon>Bacillota</taxon>
        <taxon>Bacilli</taxon>
        <taxon>Bacillales</taxon>
        <taxon>Caryophanaceae</taxon>
        <taxon>Filibacter</taxon>
    </lineage>
</organism>
<keyword evidence="3" id="KW-1003">Cell membrane</keyword>
<dbReference type="RefSeq" id="WP_124071610.1">
    <property type="nucleotide sequence ID" value="NZ_CBCRXF010000002.1"/>
</dbReference>
<comment type="similarity">
    <text evidence="2">Belongs to the MreD family.</text>
</comment>
<feature type="transmembrane region" description="Helical" evidence="8">
    <location>
        <begin position="103"/>
        <end position="125"/>
    </location>
</feature>
<evidence type="ECO:0000256" key="5">
    <source>
        <dbReference type="ARBA" id="ARBA00022960"/>
    </source>
</evidence>
<protein>
    <submittedName>
        <fullName evidence="9">Rod shape-determining protein MreD</fullName>
    </submittedName>
</protein>
<gene>
    <name evidence="9" type="primary">mreD</name>
    <name evidence="9" type="ORF">FILTAD_02816</name>
</gene>
<dbReference type="GO" id="GO:0008360">
    <property type="term" value="P:regulation of cell shape"/>
    <property type="evidence" value="ECO:0007669"/>
    <property type="project" value="UniProtKB-KW"/>
</dbReference>
<evidence type="ECO:0000256" key="8">
    <source>
        <dbReference type="SAM" id="Phobius"/>
    </source>
</evidence>
<dbReference type="OrthoDB" id="1653857at2"/>
<evidence type="ECO:0000256" key="4">
    <source>
        <dbReference type="ARBA" id="ARBA00022692"/>
    </source>
</evidence>
<evidence type="ECO:0000313" key="10">
    <source>
        <dbReference type="Proteomes" id="UP000270468"/>
    </source>
</evidence>
<keyword evidence="7 8" id="KW-0472">Membrane</keyword>
<dbReference type="GO" id="GO:0005886">
    <property type="term" value="C:plasma membrane"/>
    <property type="evidence" value="ECO:0007669"/>
    <property type="project" value="UniProtKB-SubCell"/>
</dbReference>
<dbReference type="EMBL" id="UXAV01000044">
    <property type="protein sequence ID" value="VDC32611.1"/>
    <property type="molecule type" value="Genomic_DNA"/>
</dbReference>
<proteinExistence type="inferred from homology"/>
<comment type="subcellular location">
    <subcellularLocation>
        <location evidence="1">Cell membrane</location>
        <topology evidence="1">Multi-pass membrane protein</topology>
    </subcellularLocation>
</comment>
<evidence type="ECO:0000256" key="6">
    <source>
        <dbReference type="ARBA" id="ARBA00022989"/>
    </source>
</evidence>
<evidence type="ECO:0000313" key="9">
    <source>
        <dbReference type="EMBL" id="VDC32611.1"/>
    </source>
</evidence>
<reference evidence="9 10" key="1">
    <citation type="submission" date="2018-11" db="EMBL/GenBank/DDBJ databases">
        <authorList>
            <person name="Criscuolo A."/>
        </authorList>
    </citation>
    <scope>NUCLEOTIDE SEQUENCE [LARGE SCALE GENOMIC DNA]</scope>
    <source>
        <strain evidence="9">ATB-66</strain>
    </source>
</reference>
<evidence type="ECO:0000256" key="1">
    <source>
        <dbReference type="ARBA" id="ARBA00004651"/>
    </source>
</evidence>
<dbReference type="Proteomes" id="UP000270468">
    <property type="component" value="Unassembled WGS sequence"/>
</dbReference>
<feature type="transmembrane region" description="Helical" evidence="8">
    <location>
        <begin position="78"/>
        <end position="96"/>
    </location>
</feature>
<accession>A0A3P5XNZ9</accession>
<keyword evidence="6 8" id="KW-1133">Transmembrane helix</keyword>
<feature type="transmembrane region" description="Helical" evidence="8">
    <location>
        <begin position="31"/>
        <end position="49"/>
    </location>
</feature>
<evidence type="ECO:0000256" key="3">
    <source>
        <dbReference type="ARBA" id="ARBA00022475"/>
    </source>
</evidence>
<keyword evidence="4 8" id="KW-0812">Transmembrane</keyword>
<feature type="transmembrane region" description="Helical" evidence="8">
    <location>
        <begin position="137"/>
        <end position="158"/>
    </location>
</feature>
<evidence type="ECO:0000256" key="7">
    <source>
        <dbReference type="ARBA" id="ARBA00023136"/>
    </source>
</evidence>
<keyword evidence="10" id="KW-1185">Reference proteome</keyword>
<dbReference type="NCBIfam" id="TIGR03426">
    <property type="entry name" value="shape_MreD"/>
    <property type="match status" value="1"/>
</dbReference>